<name>A0A015K3H5_RHIIW</name>
<reference evidence="2 3" key="1">
    <citation type="submission" date="2014-02" db="EMBL/GenBank/DDBJ databases">
        <title>Single nucleus genome sequencing reveals high similarity among nuclei of an endomycorrhizal fungus.</title>
        <authorList>
            <person name="Lin K."/>
            <person name="Geurts R."/>
            <person name="Zhang Z."/>
            <person name="Limpens E."/>
            <person name="Saunders D.G."/>
            <person name="Mu D."/>
            <person name="Pang E."/>
            <person name="Cao H."/>
            <person name="Cha H."/>
            <person name="Lin T."/>
            <person name="Zhou Q."/>
            <person name="Shang Y."/>
            <person name="Li Y."/>
            <person name="Ivanov S."/>
            <person name="Sharma T."/>
            <person name="Velzen R.V."/>
            <person name="Ruijter N.D."/>
            <person name="Aanen D.K."/>
            <person name="Win J."/>
            <person name="Kamoun S."/>
            <person name="Bisseling T."/>
            <person name="Huang S."/>
        </authorList>
    </citation>
    <scope>NUCLEOTIDE SEQUENCE [LARGE SCALE GENOMIC DNA]</scope>
    <source>
        <strain evidence="3">DAOM197198w</strain>
    </source>
</reference>
<keyword evidence="3" id="KW-1185">Reference proteome</keyword>
<dbReference type="Proteomes" id="UP000022910">
    <property type="component" value="Unassembled WGS sequence"/>
</dbReference>
<feature type="signal peptide" evidence="1">
    <location>
        <begin position="1"/>
        <end position="24"/>
    </location>
</feature>
<feature type="chain" id="PRO_5001474722" evidence="1">
    <location>
        <begin position="25"/>
        <end position="116"/>
    </location>
</feature>
<comment type="caution">
    <text evidence="2">The sequence shown here is derived from an EMBL/GenBank/DDBJ whole genome shotgun (WGS) entry which is preliminary data.</text>
</comment>
<accession>A0A015K3H5</accession>
<protein>
    <submittedName>
        <fullName evidence="2">Uncharacterized protein</fullName>
    </submittedName>
</protein>
<organism evidence="2 3">
    <name type="scientific">Rhizophagus irregularis (strain DAOM 197198w)</name>
    <name type="common">Glomus intraradices</name>
    <dbReference type="NCBI Taxonomy" id="1432141"/>
    <lineage>
        <taxon>Eukaryota</taxon>
        <taxon>Fungi</taxon>
        <taxon>Fungi incertae sedis</taxon>
        <taxon>Mucoromycota</taxon>
        <taxon>Glomeromycotina</taxon>
        <taxon>Glomeromycetes</taxon>
        <taxon>Glomerales</taxon>
        <taxon>Glomeraceae</taxon>
        <taxon>Rhizophagus</taxon>
    </lineage>
</organism>
<keyword evidence="1" id="KW-0732">Signal</keyword>
<gene>
    <name evidence="2" type="ORF">RirG_034080</name>
</gene>
<dbReference type="AlphaFoldDB" id="A0A015K3H5"/>
<dbReference type="EMBL" id="JEMT01012289">
    <property type="protein sequence ID" value="EXX76342.1"/>
    <property type="molecule type" value="Genomic_DNA"/>
</dbReference>
<proteinExistence type="predicted"/>
<sequence length="116" mass="13390">MTKRFTSSFLFACIFFVLCSFVLGRPKDIIPELTDTFKANLAATTLYGKIFLLDKDQQPCVKYKPNVDWPMKTTVKLIRNGTIVDEYKYKNVKDKKFIVLKDNLSNIIISLILNLC</sequence>
<evidence type="ECO:0000313" key="2">
    <source>
        <dbReference type="EMBL" id="EXX76342.1"/>
    </source>
</evidence>
<evidence type="ECO:0000256" key="1">
    <source>
        <dbReference type="SAM" id="SignalP"/>
    </source>
</evidence>
<evidence type="ECO:0000313" key="3">
    <source>
        <dbReference type="Proteomes" id="UP000022910"/>
    </source>
</evidence>
<dbReference type="HOGENOM" id="CLU_2251458_0_0_1"/>
<dbReference type="OrthoDB" id="2341744at2759"/>